<dbReference type="RefSeq" id="WP_116651130.1">
    <property type="nucleotide sequence ID" value="NZ_QUZK01000041.1"/>
</dbReference>
<dbReference type="Proteomes" id="UP000260351">
    <property type="component" value="Unassembled WGS sequence"/>
</dbReference>
<evidence type="ECO:0000313" key="3">
    <source>
        <dbReference type="Proteomes" id="UP000260351"/>
    </source>
</evidence>
<comment type="caution">
    <text evidence="2">The sequence shown here is derived from an EMBL/GenBank/DDBJ whole genome shotgun (WGS) entry which is preliminary data.</text>
</comment>
<protein>
    <submittedName>
        <fullName evidence="2">Uncharacterized protein</fullName>
    </submittedName>
</protein>
<gene>
    <name evidence="2" type="ORF">DZC52_10685</name>
</gene>
<feature type="signal peptide" evidence="1">
    <location>
        <begin position="1"/>
        <end position="18"/>
    </location>
</feature>
<name>A0A3E1K788_9GAMM</name>
<organism evidence="2 3">
    <name type="scientific">Wenzhouxiangella sediminis</name>
    <dbReference type="NCBI Taxonomy" id="1792836"/>
    <lineage>
        <taxon>Bacteria</taxon>
        <taxon>Pseudomonadati</taxon>
        <taxon>Pseudomonadota</taxon>
        <taxon>Gammaproteobacteria</taxon>
        <taxon>Chromatiales</taxon>
        <taxon>Wenzhouxiangellaceae</taxon>
        <taxon>Wenzhouxiangella</taxon>
    </lineage>
</organism>
<dbReference type="AlphaFoldDB" id="A0A3E1K788"/>
<keyword evidence="3" id="KW-1185">Reference proteome</keyword>
<keyword evidence="1" id="KW-0732">Signal</keyword>
<evidence type="ECO:0000256" key="1">
    <source>
        <dbReference type="SAM" id="SignalP"/>
    </source>
</evidence>
<dbReference type="OrthoDB" id="9907059at2"/>
<feature type="chain" id="PRO_5017697741" evidence="1">
    <location>
        <begin position="19"/>
        <end position="226"/>
    </location>
</feature>
<dbReference type="PROSITE" id="PS51257">
    <property type="entry name" value="PROKAR_LIPOPROTEIN"/>
    <property type="match status" value="1"/>
</dbReference>
<reference evidence="2 3" key="1">
    <citation type="submission" date="2018-08" db="EMBL/GenBank/DDBJ databases">
        <title>Wenzhouxiangella salilacus sp. nov., a novel bacterium isolated from a saline lake in Xinjiang Province, China.</title>
        <authorList>
            <person name="Han S."/>
        </authorList>
    </citation>
    <scope>NUCLEOTIDE SEQUENCE [LARGE SCALE GENOMIC DNA]</scope>
    <source>
        <strain evidence="2 3">XDB06</strain>
    </source>
</reference>
<sequence>MLRRLVALALAALLAACATRPVDDVTVHIFSNQPGDERVRAVGDRLEQAGYSHRITYAQTPGGLEVAETVIVHGDGAKAFNRAQELRALLAAPGREIRIAREGYGNHHFTAGNLGLYIHLPAPPPEPKLKVRAHLAGDCGERPVELFLRVDRSYRLKKQRWRDEYTLVDAGSEFGEWRPSGSGYGLTTPEGTDWSLEPPLDADPALRVYFMRGHPEFDGCRLAEPL</sequence>
<proteinExistence type="predicted"/>
<evidence type="ECO:0000313" key="2">
    <source>
        <dbReference type="EMBL" id="RFF29896.1"/>
    </source>
</evidence>
<accession>A0A3E1K788</accession>
<dbReference type="EMBL" id="QUZK01000041">
    <property type="protein sequence ID" value="RFF29896.1"/>
    <property type="molecule type" value="Genomic_DNA"/>
</dbReference>